<dbReference type="EMBL" id="QEWP01000003">
    <property type="protein sequence ID" value="PWE00496.1"/>
    <property type="molecule type" value="Genomic_DNA"/>
</dbReference>
<gene>
    <name evidence="1" type="ORF">DDZ16_06090</name>
</gene>
<name>A0A2U2BBQ4_9BACT</name>
<comment type="caution">
    <text evidence="1">The sequence shown here is derived from an EMBL/GenBank/DDBJ whole genome shotgun (WGS) entry which is preliminary data.</text>
</comment>
<dbReference type="AlphaFoldDB" id="A0A2U2BBQ4"/>
<evidence type="ECO:0000313" key="2">
    <source>
        <dbReference type="Proteomes" id="UP000244956"/>
    </source>
</evidence>
<proteinExistence type="predicted"/>
<organism evidence="1 2">
    <name type="scientific">Marinilabilia rubra</name>
    <dbReference type="NCBI Taxonomy" id="2162893"/>
    <lineage>
        <taxon>Bacteria</taxon>
        <taxon>Pseudomonadati</taxon>
        <taxon>Bacteroidota</taxon>
        <taxon>Bacteroidia</taxon>
        <taxon>Marinilabiliales</taxon>
        <taxon>Marinilabiliaceae</taxon>
        <taxon>Marinilabilia</taxon>
    </lineage>
</organism>
<dbReference type="Proteomes" id="UP000244956">
    <property type="component" value="Unassembled WGS sequence"/>
</dbReference>
<sequence>MGHRALRRRPKVAYVYSISQELKNDAEGVVCEITESTEGRRAGGTRAESPTNLSPTATPWDFFGFEVLAPCMGSLELVDAKKQKVEKRLRRCRM</sequence>
<protein>
    <submittedName>
        <fullName evidence="1">Uncharacterized protein</fullName>
    </submittedName>
</protein>
<reference evidence="1 2" key="1">
    <citation type="submission" date="2018-05" db="EMBL/GenBank/DDBJ databases">
        <title>Marinilabilia rubrum sp. nov., isolated from saltern sediment.</title>
        <authorList>
            <person name="Zhang R."/>
        </authorList>
    </citation>
    <scope>NUCLEOTIDE SEQUENCE [LARGE SCALE GENOMIC DNA]</scope>
    <source>
        <strain evidence="1 2">WTE16</strain>
    </source>
</reference>
<keyword evidence="2" id="KW-1185">Reference proteome</keyword>
<evidence type="ECO:0000313" key="1">
    <source>
        <dbReference type="EMBL" id="PWE00496.1"/>
    </source>
</evidence>
<accession>A0A2U2BBQ4</accession>